<proteinExistence type="predicted"/>
<sequence>MKWLGSKKWPQLTFHKSSQQLVQHQREAVCYFNLEYQGVYVTQSIISVGSEINYLQVVIREDSIPIWGQCHKRLGGGGTGGGNVILYDR</sequence>
<gene>
    <name evidence="2" type="ORF">E2C01_038445</name>
</gene>
<dbReference type="EMBL" id="VSRR010006426">
    <property type="protein sequence ID" value="MPC44765.1"/>
    <property type="molecule type" value="Genomic_DNA"/>
</dbReference>
<comment type="caution">
    <text evidence="2">The sequence shown here is derived from an EMBL/GenBank/DDBJ whole genome shotgun (WGS) entry which is preliminary data.</text>
</comment>
<dbReference type="InterPro" id="IPR055472">
    <property type="entry name" value="DUF7044"/>
</dbReference>
<reference evidence="2 3" key="1">
    <citation type="submission" date="2019-05" db="EMBL/GenBank/DDBJ databases">
        <title>Another draft genome of Portunus trituberculatus and its Hox gene families provides insights of decapod evolution.</title>
        <authorList>
            <person name="Jeong J.-H."/>
            <person name="Song I."/>
            <person name="Kim S."/>
            <person name="Choi T."/>
            <person name="Kim D."/>
            <person name="Ryu S."/>
            <person name="Kim W."/>
        </authorList>
    </citation>
    <scope>NUCLEOTIDE SEQUENCE [LARGE SCALE GENOMIC DNA]</scope>
    <source>
        <tissue evidence="2">Muscle</tissue>
    </source>
</reference>
<feature type="domain" description="DUF7044" evidence="1">
    <location>
        <begin position="29"/>
        <end position="87"/>
    </location>
</feature>
<dbReference type="Proteomes" id="UP000324222">
    <property type="component" value="Unassembled WGS sequence"/>
</dbReference>
<accession>A0A5B7FGS8</accession>
<evidence type="ECO:0000313" key="3">
    <source>
        <dbReference type="Proteomes" id="UP000324222"/>
    </source>
</evidence>
<name>A0A5B7FGS8_PORTR</name>
<organism evidence="2 3">
    <name type="scientific">Portunus trituberculatus</name>
    <name type="common">Swimming crab</name>
    <name type="synonym">Neptunus trituberculatus</name>
    <dbReference type="NCBI Taxonomy" id="210409"/>
    <lineage>
        <taxon>Eukaryota</taxon>
        <taxon>Metazoa</taxon>
        <taxon>Ecdysozoa</taxon>
        <taxon>Arthropoda</taxon>
        <taxon>Crustacea</taxon>
        <taxon>Multicrustacea</taxon>
        <taxon>Malacostraca</taxon>
        <taxon>Eumalacostraca</taxon>
        <taxon>Eucarida</taxon>
        <taxon>Decapoda</taxon>
        <taxon>Pleocyemata</taxon>
        <taxon>Brachyura</taxon>
        <taxon>Eubrachyura</taxon>
        <taxon>Portunoidea</taxon>
        <taxon>Portunidae</taxon>
        <taxon>Portuninae</taxon>
        <taxon>Portunus</taxon>
    </lineage>
</organism>
<dbReference type="AlphaFoldDB" id="A0A5B7FGS8"/>
<evidence type="ECO:0000259" key="1">
    <source>
        <dbReference type="Pfam" id="PF23071"/>
    </source>
</evidence>
<dbReference type="Pfam" id="PF23071">
    <property type="entry name" value="DUF7044"/>
    <property type="match status" value="1"/>
</dbReference>
<protein>
    <recommendedName>
        <fullName evidence="1">DUF7044 domain-containing protein</fullName>
    </recommendedName>
</protein>
<evidence type="ECO:0000313" key="2">
    <source>
        <dbReference type="EMBL" id="MPC44765.1"/>
    </source>
</evidence>
<keyword evidence="3" id="KW-1185">Reference proteome</keyword>